<protein>
    <recommendedName>
        <fullName evidence="3">HicA toxin of toxin-antitoxin</fullName>
    </recommendedName>
</protein>
<reference evidence="1 2" key="1">
    <citation type="submission" date="2022-04" db="EMBL/GenBank/DDBJ databases">
        <title>The arsenic-methylating capacity of Chitinophaga filiformis YT5 during chitin decomposition.</title>
        <authorList>
            <person name="Chen G."/>
            <person name="Liang Y."/>
        </authorList>
    </citation>
    <scope>NUCLEOTIDE SEQUENCE [LARGE SCALE GENOMIC DNA]</scope>
    <source>
        <strain evidence="1 2">YT5</strain>
    </source>
</reference>
<evidence type="ECO:0000313" key="1">
    <source>
        <dbReference type="EMBL" id="UPK72812.1"/>
    </source>
</evidence>
<organism evidence="1 2">
    <name type="scientific">Chitinophaga filiformis</name>
    <name type="common">Myxococcus filiformis</name>
    <name type="synonym">Flexibacter filiformis</name>
    <dbReference type="NCBI Taxonomy" id="104663"/>
    <lineage>
        <taxon>Bacteria</taxon>
        <taxon>Pseudomonadati</taxon>
        <taxon>Bacteroidota</taxon>
        <taxon>Chitinophagia</taxon>
        <taxon>Chitinophagales</taxon>
        <taxon>Chitinophagaceae</taxon>
        <taxon>Chitinophaga</taxon>
    </lineage>
</organism>
<sequence>MAALQAQKTISNLLSKGFVKAAGDHQYLEFWHNGKYVLQTFCSHNGEDINDHLIAKMRKQCHLGKDDFLDLANCPLSEEAYVKKLIDSGTIAATDLLSRS</sequence>
<accession>A0ABY4IA86</accession>
<keyword evidence="2" id="KW-1185">Reference proteome</keyword>
<gene>
    <name evidence="1" type="ORF">MYF79_16090</name>
</gene>
<evidence type="ECO:0000313" key="2">
    <source>
        <dbReference type="Proteomes" id="UP000830198"/>
    </source>
</evidence>
<dbReference type="SUPFAM" id="SSF54786">
    <property type="entry name" value="YcfA/nrd intein domain"/>
    <property type="match status" value="1"/>
</dbReference>
<proteinExistence type="predicted"/>
<dbReference type="EMBL" id="CP095855">
    <property type="protein sequence ID" value="UPK72812.1"/>
    <property type="molecule type" value="Genomic_DNA"/>
</dbReference>
<name>A0ABY4IA86_CHIFI</name>
<dbReference type="Proteomes" id="UP000830198">
    <property type="component" value="Chromosome"/>
</dbReference>
<evidence type="ECO:0008006" key="3">
    <source>
        <dbReference type="Google" id="ProtNLM"/>
    </source>
</evidence>
<dbReference type="RefSeq" id="WP_247814985.1">
    <property type="nucleotide sequence ID" value="NZ_CP095855.1"/>
</dbReference>